<dbReference type="InParanoid" id="A7S0T7"/>
<dbReference type="InterPro" id="IPR036691">
    <property type="entry name" value="Endo/exonu/phosph_ase_sf"/>
</dbReference>
<evidence type="ECO:0000313" key="3">
    <source>
        <dbReference type="Proteomes" id="UP000001593"/>
    </source>
</evidence>
<dbReference type="Proteomes" id="UP000001593">
    <property type="component" value="Unassembled WGS sequence"/>
</dbReference>
<dbReference type="SUPFAM" id="SSF56219">
    <property type="entry name" value="DNase I-like"/>
    <property type="match status" value="1"/>
</dbReference>
<sequence length="636" mass="71179">MEAERSGKELVLLKREMVSFLKFYKEVKLPSLREEQTRLQDLMNAGGKSSHDEKGRGAIFGILVEWEGCRYLSAATHTISAKLALVTNGIAFAMRQLTAGTGAFAPILLIPGIMADRRTGACSSAFAALFILLAISSKIYAHTITPKCDLHGKRPVEGLTNFTWNMFKPLGQSTIRRKPSKGTMITSAFRKHRTFVSIIPGLLLLCGDIISQPGAAANAGLRHSSIKCLGINARSIKSTHKVGSAIVCNSERVQDLAYSENADIVFINETWLNSSISDEEVFHSGYTIYRRDRNDREGGGVLIAAKSDSFKAIKEWKPDMTLFQDLEVVSAELTTSCNRKVLFSSFYWPDPDSDPYVWLEKFNNYLDYACDSFDTMLISGDFNMSKISWASEEQSLGARERSFTEILNDHYLSQMNHFPTRGDKILDLVITNASDQVCVNEVLSPNEAGVFSDHGVVCFEFSAFVKAPSKFHRSVYNYTKADFDGLRASLSALELTMSSNENSDIDTDWQNWKDLFLAAVADHVPSKKLRGRNPVPWMNGTILDLIKKKETTRRRLKKTPAKASLREKFKALRAEVMPFKKDFSYRPTSIHRYLKPSWDAFVVASSWAKGSTTYSGKAFHAVACPFRKPPISQFRG</sequence>
<dbReference type="eggNOG" id="KOG1075">
    <property type="taxonomic scope" value="Eukaryota"/>
</dbReference>
<feature type="domain" description="Endonuclease/exonuclease/phosphatase" evidence="1">
    <location>
        <begin position="342"/>
        <end position="457"/>
    </location>
</feature>
<dbReference type="HOGENOM" id="CLU_430414_0_0_1"/>
<dbReference type="EMBL" id="DS469562">
    <property type="protein sequence ID" value="EDO42600.1"/>
    <property type="molecule type" value="Genomic_DNA"/>
</dbReference>
<evidence type="ECO:0000259" key="1">
    <source>
        <dbReference type="Pfam" id="PF14529"/>
    </source>
</evidence>
<keyword evidence="3" id="KW-1185">Reference proteome</keyword>
<dbReference type="Pfam" id="PF14529">
    <property type="entry name" value="Exo_endo_phos_2"/>
    <property type="match status" value="1"/>
</dbReference>
<dbReference type="InterPro" id="IPR005135">
    <property type="entry name" value="Endo/exonuclease/phosphatase"/>
</dbReference>
<dbReference type="Gene3D" id="3.60.10.10">
    <property type="entry name" value="Endonuclease/exonuclease/phosphatase"/>
    <property type="match status" value="1"/>
</dbReference>
<dbReference type="GO" id="GO:0003824">
    <property type="term" value="F:catalytic activity"/>
    <property type="evidence" value="ECO:0007669"/>
    <property type="project" value="InterPro"/>
</dbReference>
<evidence type="ECO:0000313" key="2">
    <source>
        <dbReference type="EMBL" id="EDO42600.1"/>
    </source>
</evidence>
<dbReference type="PhylomeDB" id="A7S0T7"/>
<protein>
    <recommendedName>
        <fullName evidence="1">Endonuclease/exonuclease/phosphatase domain-containing protein</fullName>
    </recommendedName>
</protein>
<name>A7S0T7_NEMVE</name>
<dbReference type="AlphaFoldDB" id="A7S0T7"/>
<dbReference type="PANTHER" id="PTHR33395">
    <property type="entry name" value="TRANSCRIPTASE, PUTATIVE-RELATED-RELATED"/>
    <property type="match status" value="1"/>
</dbReference>
<gene>
    <name evidence="2" type="ORF">NEMVEDRAFT_v1g205040</name>
</gene>
<reference evidence="2 3" key="1">
    <citation type="journal article" date="2007" name="Science">
        <title>Sea anemone genome reveals ancestral eumetazoan gene repertoire and genomic organization.</title>
        <authorList>
            <person name="Putnam N.H."/>
            <person name="Srivastava M."/>
            <person name="Hellsten U."/>
            <person name="Dirks B."/>
            <person name="Chapman J."/>
            <person name="Salamov A."/>
            <person name="Terry A."/>
            <person name="Shapiro H."/>
            <person name="Lindquist E."/>
            <person name="Kapitonov V.V."/>
            <person name="Jurka J."/>
            <person name="Genikhovich G."/>
            <person name="Grigoriev I.V."/>
            <person name="Lucas S.M."/>
            <person name="Steele R.E."/>
            <person name="Finnerty J.R."/>
            <person name="Technau U."/>
            <person name="Martindale M.Q."/>
            <person name="Rokhsar D.S."/>
        </authorList>
    </citation>
    <scope>NUCLEOTIDE SEQUENCE [LARGE SCALE GENOMIC DNA]</scope>
    <source>
        <strain evidence="3">CH2 X CH6</strain>
    </source>
</reference>
<dbReference type="PANTHER" id="PTHR33395:SF22">
    <property type="entry name" value="REVERSE TRANSCRIPTASE DOMAIN-CONTAINING PROTEIN"/>
    <property type="match status" value="1"/>
</dbReference>
<organism evidence="2 3">
    <name type="scientific">Nematostella vectensis</name>
    <name type="common">Starlet sea anemone</name>
    <dbReference type="NCBI Taxonomy" id="45351"/>
    <lineage>
        <taxon>Eukaryota</taxon>
        <taxon>Metazoa</taxon>
        <taxon>Cnidaria</taxon>
        <taxon>Anthozoa</taxon>
        <taxon>Hexacorallia</taxon>
        <taxon>Actiniaria</taxon>
        <taxon>Edwardsiidae</taxon>
        <taxon>Nematostella</taxon>
    </lineage>
</organism>
<proteinExistence type="predicted"/>
<accession>A7S0T7</accession>